<evidence type="ECO:0000313" key="3">
    <source>
        <dbReference type="Proteomes" id="UP001324634"/>
    </source>
</evidence>
<feature type="signal peptide" evidence="1">
    <location>
        <begin position="1"/>
        <end position="19"/>
    </location>
</feature>
<accession>A0AAX4HPW3</accession>
<name>A0AAX4HPW3_9BACT</name>
<gene>
    <name evidence="2" type="ORF">SOO65_01220</name>
</gene>
<dbReference type="Proteomes" id="UP001324634">
    <property type="component" value="Chromosome"/>
</dbReference>
<proteinExistence type="predicted"/>
<organism evidence="2 3">
    <name type="scientific">Peredibacter starrii</name>
    <dbReference type="NCBI Taxonomy" id="28202"/>
    <lineage>
        <taxon>Bacteria</taxon>
        <taxon>Pseudomonadati</taxon>
        <taxon>Bdellovibrionota</taxon>
        <taxon>Bacteriovoracia</taxon>
        <taxon>Bacteriovoracales</taxon>
        <taxon>Bacteriovoracaceae</taxon>
        <taxon>Peredibacter</taxon>
    </lineage>
</organism>
<protein>
    <recommendedName>
        <fullName evidence="4">PorV/PorQ family protein</fullName>
    </recommendedName>
</protein>
<evidence type="ECO:0000256" key="1">
    <source>
        <dbReference type="SAM" id="SignalP"/>
    </source>
</evidence>
<dbReference type="AlphaFoldDB" id="A0AAX4HPW3"/>
<keyword evidence="1" id="KW-0732">Signal</keyword>
<sequence length="298" mass="32849">MKKVIILAALCLMGQSAWAQIRDFQTTRLMSTAGAGVASILSTEAAILNPASSAFFSGSSFSYQGYSTALKDENELRKAANDEFPGNNRSQGAFLSDHSGAVKGGVAYLTQDENNFEREKMVLHGSAAMGPSTAMGVSYNYVQDTLPNSYKDRHQTHHQMSLGMTHFAADDMILGIVILDPTRTNSGDERLIAGFQYTITNRFMLIGDVGTQYTKAWSEKYLWRAAVQLNIFSDFFIRVGQFYDNVTEFKGTGWGVAWMGPRLGLEFAQKYSDQIGDGNYIYEGESLVDTSLSAIIKF</sequence>
<evidence type="ECO:0008006" key="4">
    <source>
        <dbReference type="Google" id="ProtNLM"/>
    </source>
</evidence>
<dbReference type="RefSeq" id="WP_321395681.1">
    <property type="nucleotide sequence ID" value="NZ_CP139487.1"/>
</dbReference>
<evidence type="ECO:0000313" key="2">
    <source>
        <dbReference type="EMBL" id="WPU65361.1"/>
    </source>
</evidence>
<feature type="chain" id="PRO_5043791668" description="PorV/PorQ family protein" evidence="1">
    <location>
        <begin position="20"/>
        <end position="298"/>
    </location>
</feature>
<dbReference type="KEGG" id="psti:SOO65_01220"/>
<keyword evidence="3" id="KW-1185">Reference proteome</keyword>
<reference evidence="2 3" key="1">
    <citation type="submission" date="2023-11" db="EMBL/GenBank/DDBJ databases">
        <title>Peredibacter starrii A3.12.</title>
        <authorList>
            <person name="Mitchell R.J."/>
        </authorList>
    </citation>
    <scope>NUCLEOTIDE SEQUENCE [LARGE SCALE GENOMIC DNA]</scope>
    <source>
        <strain evidence="2 3">A3.12</strain>
    </source>
</reference>
<dbReference type="EMBL" id="CP139487">
    <property type="protein sequence ID" value="WPU65361.1"/>
    <property type="molecule type" value="Genomic_DNA"/>
</dbReference>